<organism evidence="5 6">
    <name type="scientific">Sporosarcina jeotgali</name>
    <dbReference type="NCBI Taxonomy" id="3020056"/>
    <lineage>
        <taxon>Bacteria</taxon>
        <taxon>Bacillati</taxon>
        <taxon>Bacillota</taxon>
        <taxon>Bacilli</taxon>
        <taxon>Bacillales</taxon>
        <taxon>Caryophanaceae</taxon>
        <taxon>Sporosarcina</taxon>
    </lineage>
</organism>
<evidence type="ECO:0000256" key="1">
    <source>
        <dbReference type="ARBA" id="ARBA00022722"/>
    </source>
</evidence>
<reference evidence="5 6" key="1">
    <citation type="submission" date="2023-01" db="EMBL/GenBank/DDBJ databases">
        <title>Sporosarcina sp. nov., isolated from Korean tranditional fermented seafood 'Jeotgal'.</title>
        <authorList>
            <person name="Yang A.-I."/>
        </authorList>
    </citation>
    <scope>NUCLEOTIDE SEQUENCE [LARGE SCALE GENOMIC DNA]</scope>
    <source>
        <strain evidence="5 6">B2O-1</strain>
    </source>
</reference>
<protein>
    <submittedName>
        <fullName evidence="5">Sau3AI family type II restriction endonuclease</fullName>
    </submittedName>
</protein>
<dbReference type="SMART" id="SM00927">
    <property type="entry name" value="MutH"/>
    <property type="match status" value="1"/>
</dbReference>
<dbReference type="InterPro" id="IPR037057">
    <property type="entry name" value="DNA_rep_MutH/T2_RE_sf"/>
</dbReference>
<dbReference type="Gene3D" id="3.40.600.10">
    <property type="entry name" value="DNA mismatch repair MutH/Restriction endonuclease, type II"/>
    <property type="match status" value="2"/>
</dbReference>
<evidence type="ECO:0000313" key="5">
    <source>
        <dbReference type="EMBL" id="WOV83662.1"/>
    </source>
</evidence>
<keyword evidence="3" id="KW-0378">Hydrolase</keyword>
<dbReference type="NCBIfam" id="NF040973">
    <property type="entry name" value="restrict_Sau3AI"/>
    <property type="match status" value="1"/>
</dbReference>
<dbReference type="CDD" id="cd22356">
    <property type="entry name" value="Sau3AI_N-like"/>
    <property type="match status" value="1"/>
</dbReference>
<proteinExistence type="predicted"/>
<dbReference type="EMBL" id="CP116341">
    <property type="protein sequence ID" value="WOV83662.1"/>
    <property type="molecule type" value="Genomic_DNA"/>
</dbReference>
<evidence type="ECO:0000259" key="4">
    <source>
        <dbReference type="SMART" id="SM00927"/>
    </source>
</evidence>
<dbReference type="Pfam" id="PF02976">
    <property type="entry name" value="MutH"/>
    <property type="match status" value="2"/>
</dbReference>
<name>A0ABZ0KTD3_9BACL</name>
<evidence type="ECO:0000256" key="3">
    <source>
        <dbReference type="ARBA" id="ARBA00022801"/>
    </source>
</evidence>
<dbReference type="GO" id="GO:0004519">
    <property type="term" value="F:endonuclease activity"/>
    <property type="evidence" value="ECO:0007669"/>
    <property type="project" value="UniProtKB-KW"/>
</dbReference>
<keyword evidence="1" id="KW-0540">Nuclease</keyword>
<dbReference type="CDD" id="cd22355">
    <property type="entry name" value="Sau3AI_C"/>
    <property type="match status" value="1"/>
</dbReference>
<accession>A0ABZ0KTD3</accession>
<dbReference type="RefSeq" id="WP_323691353.1">
    <property type="nucleotide sequence ID" value="NZ_CP116341.1"/>
</dbReference>
<keyword evidence="6" id="KW-1185">Reference proteome</keyword>
<evidence type="ECO:0000313" key="6">
    <source>
        <dbReference type="Proteomes" id="UP001303532"/>
    </source>
</evidence>
<dbReference type="InterPro" id="IPR011337">
    <property type="entry name" value="DNA_rep_MutH/RE_typeII_Sau3AI"/>
</dbReference>
<dbReference type="SUPFAM" id="SSF52980">
    <property type="entry name" value="Restriction endonuclease-like"/>
    <property type="match status" value="2"/>
</dbReference>
<dbReference type="Proteomes" id="UP001303532">
    <property type="component" value="Chromosome"/>
</dbReference>
<sequence length="467" mass="54067">MIYKSRAELMDKASQAEGRTFGEIDKSGRIKNERAKGQLGQIVEESFFEYKINSTSEADFANLGIELKVTPVKSNKNGTLSAKERLVLNIINYMEEVNKSFEDSSFWHKNRELLIMFYEWLPQVKRSDYRIIKSYLHTYAAEDLEIIKQDWELINEKISQGLAHELSEADTNYLAASTKGANSRSLRYQPNSPIQAMQRAYSLKQSYMTTLIRKIISKEDLTHIATSDDLKSMSLLDILNKKFDAFKGKSLEEISELTGIKLNPKSKNFLQMFVSGLLGIRGTKLDDIDEFAKANIQLKTVRLEPNGIPKENMSFKNIDFQEFACEEWENSWLNDYFLETKLLFVVFEYKDTKKENESRELYFKGIKLWNMPISEIEGRLKVFFHDVQNLIRDGIELTPIQQKTRIVVKNNLPKAKSNQLCHIRPKGRDGSDKVPLPDGRMIAKQCFWLDREYIGELLASNLDVRNN</sequence>
<evidence type="ECO:0000256" key="2">
    <source>
        <dbReference type="ARBA" id="ARBA00022759"/>
    </source>
</evidence>
<feature type="domain" description="DNA mismatch repair MutH/Type II restriction enzyme Sau3AI" evidence="4">
    <location>
        <begin position="50"/>
        <end position="150"/>
    </location>
</feature>
<keyword evidence="2 5" id="KW-0255">Endonuclease</keyword>
<gene>
    <name evidence="5" type="ORF">PGH26_12330</name>
</gene>
<dbReference type="InterPro" id="IPR011335">
    <property type="entry name" value="Restrct_endonuc-II-like"/>
</dbReference>